<protein>
    <submittedName>
        <fullName evidence="1">Uncharacterized protein</fullName>
    </submittedName>
</protein>
<name>A0AB36EIV9_AGRTU</name>
<accession>A0AB36EIV9</accession>
<dbReference type="EMBL" id="LXKT01000013">
    <property type="protein sequence ID" value="OCJ38034.1"/>
    <property type="molecule type" value="Genomic_DNA"/>
</dbReference>
<evidence type="ECO:0000313" key="2">
    <source>
        <dbReference type="Proteomes" id="UP000093451"/>
    </source>
</evidence>
<proteinExistence type="predicted"/>
<dbReference type="AlphaFoldDB" id="A0AB36EIV9"/>
<reference evidence="1 2" key="1">
    <citation type="journal article" date="2016" name="PeerJ">
        <title>Gall-ID: tools for genotyping gall-causing phytopathogenic bacteria.</title>
        <authorList>
            <person name="Davis E.W.II."/>
            <person name="Weisberg A.J."/>
            <person name="Tabima J.F."/>
            <person name="Grunwald N.J."/>
            <person name="Chang J.H."/>
        </authorList>
    </citation>
    <scope>NUCLEOTIDE SEQUENCE [LARGE SCALE GENOMIC DNA]</scope>
    <source>
        <strain evidence="1 2">N2/73</strain>
    </source>
</reference>
<organism evidence="1 2">
    <name type="scientific">Agrobacterium tumefaciens</name>
    <dbReference type="NCBI Taxonomy" id="358"/>
    <lineage>
        <taxon>Bacteria</taxon>
        <taxon>Pseudomonadati</taxon>
        <taxon>Pseudomonadota</taxon>
        <taxon>Alphaproteobacteria</taxon>
        <taxon>Hyphomicrobiales</taxon>
        <taxon>Rhizobiaceae</taxon>
        <taxon>Rhizobium/Agrobacterium group</taxon>
        <taxon>Agrobacterium</taxon>
        <taxon>Agrobacterium tumefaciens complex</taxon>
    </lineage>
</organism>
<sequence length="66" mass="7846">MDLKESTLTREQRFWIDRMKTSVIALDEIPDTLASFFFTLQDQGLLEEVEPRIVTLNEQGLRHFFE</sequence>
<comment type="caution">
    <text evidence="1">The sequence shown here is derived from an EMBL/GenBank/DDBJ whole genome shotgun (WGS) entry which is preliminary data.</text>
</comment>
<gene>
    <name evidence="1" type="ORF">A6U91_07545</name>
</gene>
<evidence type="ECO:0000313" key="1">
    <source>
        <dbReference type="EMBL" id="OCJ38034.1"/>
    </source>
</evidence>
<dbReference type="Proteomes" id="UP000093451">
    <property type="component" value="Unassembled WGS sequence"/>
</dbReference>